<proteinExistence type="predicted"/>
<evidence type="ECO:0000313" key="1">
    <source>
        <dbReference type="EMBL" id="KAL3087877.1"/>
    </source>
</evidence>
<evidence type="ECO:0000313" key="2">
    <source>
        <dbReference type="Proteomes" id="UP001620626"/>
    </source>
</evidence>
<dbReference type="Proteomes" id="UP001620626">
    <property type="component" value="Unassembled WGS sequence"/>
</dbReference>
<dbReference type="AlphaFoldDB" id="A0ABD2JBE3"/>
<sequence>MSANSASVESEIASLKQIIGAQSVKLMQTRHHFVNYRFRLEQLEAWAGEGKDKKFVRSPTRNKRFSVDDEPATSAATSDAMAMESFKKDFLEAKLKALVEEKVAEAKALAEFAIADAERKMKESLNNAIHAERERGQQQLRSAVEEQHMRCRHLALQSYRAATMTTPTSVRTTDVVPKWEPHCMFCLIDEPMFGIEWCAHVNVCAECSIVWSGDDQCKCLTCQTTCNKFVYFGPNPSP</sequence>
<gene>
    <name evidence="1" type="ORF">niasHT_023579</name>
</gene>
<evidence type="ECO:0008006" key="3">
    <source>
        <dbReference type="Google" id="ProtNLM"/>
    </source>
</evidence>
<accession>A0ABD2JBE3</accession>
<name>A0ABD2JBE3_9BILA</name>
<comment type="caution">
    <text evidence="1">The sequence shown here is derived from an EMBL/GenBank/DDBJ whole genome shotgun (WGS) entry which is preliminary data.</text>
</comment>
<organism evidence="1 2">
    <name type="scientific">Heterodera trifolii</name>
    <dbReference type="NCBI Taxonomy" id="157864"/>
    <lineage>
        <taxon>Eukaryota</taxon>
        <taxon>Metazoa</taxon>
        <taxon>Ecdysozoa</taxon>
        <taxon>Nematoda</taxon>
        <taxon>Chromadorea</taxon>
        <taxon>Rhabditida</taxon>
        <taxon>Tylenchina</taxon>
        <taxon>Tylenchomorpha</taxon>
        <taxon>Tylenchoidea</taxon>
        <taxon>Heteroderidae</taxon>
        <taxon>Heteroderinae</taxon>
        <taxon>Heterodera</taxon>
    </lineage>
</organism>
<dbReference type="EMBL" id="JBICBT010001012">
    <property type="protein sequence ID" value="KAL3087877.1"/>
    <property type="molecule type" value="Genomic_DNA"/>
</dbReference>
<keyword evidence="2" id="KW-1185">Reference proteome</keyword>
<protein>
    <recommendedName>
        <fullName evidence="3">RING-type domain-containing protein</fullName>
    </recommendedName>
</protein>
<reference evidence="1 2" key="1">
    <citation type="submission" date="2024-10" db="EMBL/GenBank/DDBJ databases">
        <authorList>
            <person name="Kim D."/>
        </authorList>
    </citation>
    <scope>NUCLEOTIDE SEQUENCE [LARGE SCALE GENOMIC DNA]</scope>
    <source>
        <strain evidence="1">BH-2024</strain>
    </source>
</reference>